<proteinExistence type="predicted"/>
<comment type="caution">
    <text evidence="1">The sequence shown here is derived from an EMBL/GenBank/DDBJ whole genome shotgun (WGS) entry which is preliminary data.</text>
</comment>
<name>A0A841HFT9_9GAMM</name>
<organism evidence="1 2">
    <name type="scientific">Povalibacter uvarum</name>
    <dbReference type="NCBI Taxonomy" id="732238"/>
    <lineage>
        <taxon>Bacteria</taxon>
        <taxon>Pseudomonadati</taxon>
        <taxon>Pseudomonadota</taxon>
        <taxon>Gammaproteobacteria</taxon>
        <taxon>Steroidobacterales</taxon>
        <taxon>Steroidobacteraceae</taxon>
        <taxon>Povalibacter</taxon>
    </lineage>
</organism>
<dbReference type="AlphaFoldDB" id="A0A841HFT9"/>
<sequence>MPLKSMEVDESHAPIAAEKMHRRVLCYALRHWHTPGELDDLAMKTHAYLIRVPRICLRQTPWRCLFILSARTVRKLDHQRALPSLSIPDLLARVRETAAELRGTHGDVMRSTIGDDEHGSHGTHALSPSLREFYFAQARALLRCARVEADHGREGSLLAAHAAALWVMRYSALTLAQKWELGDWLCASHEHVRELLLACVDDVLLLMLRRKHPCTRTESSAARC</sequence>
<protein>
    <submittedName>
        <fullName evidence="1">Uncharacterized protein</fullName>
    </submittedName>
</protein>
<evidence type="ECO:0000313" key="1">
    <source>
        <dbReference type="EMBL" id="MBB6091220.1"/>
    </source>
</evidence>
<keyword evidence="2" id="KW-1185">Reference proteome</keyword>
<dbReference type="RefSeq" id="WP_184329033.1">
    <property type="nucleotide sequence ID" value="NZ_JACHHZ010000001.1"/>
</dbReference>
<dbReference type="EMBL" id="JACHHZ010000001">
    <property type="protein sequence ID" value="MBB6091220.1"/>
    <property type="molecule type" value="Genomic_DNA"/>
</dbReference>
<evidence type="ECO:0000313" key="2">
    <source>
        <dbReference type="Proteomes" id="UP000588068"/>
    </source>
</evidence>
<accession>A0A841HFT9</accession>
<gene>
    <name evidence="1" type="ORF">HNQ60_000066</name>
</gene>
<dbReference type="Proteomes" id="UP000588068">
    <property type="component" value="Unassembled WGS sequence"/>
</dbReference>
<reference evidence="1 2" key="1">
    <citation type="submission" date="2020-08" db="EMBL/GenBank/DDBJ databases">
        <title>Genomic Encyclopedia of Type Strains, Phase IV (KMG-IV): sequencing the most valuable type-strain genomes for metagenomic binning, comparative biology and taxonomic classification.</title>
        <authorList>
            <person name="Goeker M."/>
        </authorList>
    </citation>
    <scope>NUCLEOTIDE SEQUENCE [LARGE SCALE GENOMIC DNA]</scope>
    <source>
        <strain evidence="1 2">DSM 26723</strain>
    </source>
</reference>